<dbReference type="STRING" id="6832.A0A553P756"/>
<protein>
    <recommendedName>
        <fullName evidence="11">Structure-specific endonuclease subunit SLX1 homolog</fullName>
        <ecNumber evidence="11">3.1.-.-</ecNumber>
    </recommendedName>
</protein>
<comment type="caution">
    <text evidence="11">Lacks conserved residue(s) required for the propagation of feature annotation.</text>
</comment>
<keyword evidence="7" id="KW-0862">Zinc</keyword>
<dbReference type="EC" id="3.1.-.-" evidence="11"/>
<name>A0A553P756_TIGCA</name>
<evidence type="ECO:0000256" key="9">
    <source>
        <dbReference type="ARBA" id="ARBA00023204"/>
    </source>
</evidence>
<organism evidence="14 15">
    <name type="scientific">Tigriopus californicus</name>
    <name type="common">Marine copepod</name>
    <dbReference type="NCBI Taxonomy" id="6832"/>
    <lineage>
        <taxon>Eukaryota</taxon>
        <taxon>Metazoa</taxon>
        <taxon>Ecdysozoa</taxon>
        <taxon>Arthropoda</taxon>
        <taxon>Crustacea</taxon>
        <taxon>Multicrustacea</taxon>
        <taxon>Hexanauplia</taxon>
        <taxon>Copepoda</taxon>
        <taxon>Harpacticoida</taxon>
        <taxon>Harpacticidae</taxon>
        <taxon>Tigriopus</taxon>
    </lineage>
</organism>
<dbReference type="InterPro" id="IPR027520">
    <property type="entry name" value="Slx1"/>
</dbReference>
<comment type="subunit">
    <text evidence="11">Forms a heterodimer with a member of the SLX4 family.</text>
</comment>
<dbReference type="SUPFAM" id="SSF82771">
    <property type="entry name" value="GIY-YIG endonuclease"/>
    <property type="match status" value="1"/>
</dbReference>
<dbReference type="AlphaFoldDB" id="A0A553P756"/>
<dbReference type="InterPro" id="IPR050381">
    <property type="entry name" value="SLX1_endonuclease"/>
</dbReference>
<dbReference type="Pfam" id="PF01541">
    <property type="entry name" value="GIY-YIG"/>
    <property type="match status" value="1"/>
</dbReference>
<dbReference type="Gene3D" id="3.40.1440.10">
    <property type="entry name" value="GIY-YIG endonuclease"/>
    <property type="match status" value="1"/>
</dbReference>
<evidence type="ECO:0000256" key="7">
    <source>
        <dbReference type="ARBA" id="ARBA00022833"/>
    </source>
</evidence>
<feature type="compositionally biased region" description="Basic and acidic residues" evidence="12">
    <location>
        <begin position="273"/>
        <end position="287"/>
    </location>
</feature>
<dbReference type="GO" id="GO:0000724">
    <property type="term" value="P:double-strand break repair via homologous recombination"/>
    <property type="evidence" value="ECO:0007669"/>
    <property type="project" value="TreeGrafter"/>
</dbReference>
<proteinExistence type="inferred from homology"/>
<dbReference type="InterPro" id="IPR048749">
    <property type="entry name" value="SLX1_C"/>
</dbReference>
<dbReference type="GO" id="GO:0008821">
    <property type="term" value="F:crossover junction DNA endonuclease activity"/>
    <property type="evidence" value="ECO:0007669"/>
    <property type="project" value="TreeGrafter"/>
</dbReference>
<gene>
    <name evidence="14" type="ORF">TCAL_01557</name>
</gene>
<keyword evidence="4 11" id="KW-0227">DNA damage</keyword>
<comment type="cofactor">
    <cofactor evidence="11">
        <name>a divalent metal cation</name>
        <dbReference type="ChEBI" id="CHEBI:60240"/>
    </cofactor>
</comment>
<comment type="similarity">
    <text evidence="11">Belongs to the SLX1 family.</text>
</comment>
<keyword evidence="5" id="KW-0863">Zinc-finger</keyword>
<dbReference type="PANTHER" id="PTHR20208">
    <property type="entry name" value="STRUCTURE-SPECIFIC ENDONUCLEASE SUBUNIT SLX1"/>
    <property type="match status" value="1"/>
</dbReference>
<comment type="subcellular location">
    <subcellularLocation>
        <location evidence="11">Nucleus</location>
    </subcellularLocation>
</comment>
<sequence length="287" mass="32261">MSGRPDDEGVAAPIHQAGDFFGVYLLQTQNPRFRGRVYVGFTVDPERRLKQHNGGRDKGGAVRTSQRGPWAMLLVVHGFPNMISALRFEWAWQHPKRSRRLHHVVAPKKAREKTLPYHLRLLQAMLHTGPWNRLALTLQWIRPDLVAQECGGHQISPPCHMPVLTGPLRVTKTKRLERDGQSTEGLICSLCIEPVPVADQVQCPSNKCGCISHLFCLAEHFRQHESGFLLPMKGRCPVCEDPLLWADAVKGLKRARAKAKKTTNLEGPEEGNEGDRSDDEHPEGIDH</sequence>
<reference evidence="14 15" key="1">
    <citation type="journal article" date="2018" name="Nat. Ecol. Evol.">
        <title>Genomic signatures of mitonuclear coevolution across populations of Tigriopus californicus.</title>
        <authorList>
            <person name="Barreto F.S."/>
            <person name="Watson E.T."/>
            <person name="Lima T.G."/>
            <person name="Willett C.S."/>
            <person name="Edmands S."/>
            <person name="Li W."/>
            <person name="Burton R.S."/>
        </authorList>
    </citation>
    <scope>NUCLEOTIDE SEQUENCE [LARGE SCALE GENOMIC DNA]</scope>
    <source>
        <strain evidence="14 15">San Diego</strain>
    </source>
</reference>
<dbReference type="Gene3D" id="3.30.40.10">
    <property type="entry name" value="Zinc/RING finger domain, C3HC4 (zinc finger)"/>
    <property type="match status" value="1"/>
</dbReference>
<keyword evidence="15" id="KW-1185">Reference proteome</keyword>
<evidence type="ECO:0000256" key="5">
    <source>
        <dbReference type="ARBA" id="ARBA00022771"/>
    </source>
</evidence>
<dbReference type="Pfam" id="PF21202">
    <property type="entry name" value="SLX1_C"/>
    <property type="match status" value="1"/>
</dbReference>
<evidence type="ECO:0000256" key="2">
    <source>
        <dbReference type="ARBA" id="ARBA00022723"/>
    </source>
</evidence>
<feature type="region of interest" description="Disordered" evidence="12">
    <location>
        <begin position="257"/>
        <end position="287"/>
    </location>
</feature>
<dbReference type="PANTHER" id="PTHR20208:SF10">
    <property type="entry name" value="STRUCTURE-SPECIFIC ENDONUCLEASE SUBUNIT SLX1"/>
    <property type="match status" value="1"/>
</dbReference>
<dbReference type="OMA" id="HNRGCDF"/>
<dbReference type="GO" id="GO:0008270">
    <property type="term" value="F:zinc ion binding"/>
    <property type="evidence" value="ECO:0007669"/>
    <property type="project" value="UniProtKB-KW"/>
</dbReference>
<dbReference type="PROSITE" id="PS50164">
    <property type="entry name" value="GIY_YIG"/>
    <property type="match status" value="1"/>
</dbReference>
<dbReference type="InterPro" id="IPR035901">
    <property type="entry name" value="GIY-YIG_endonuc_sf"/>
</dbReference>
<evidence type="ECO:0000256" key="12">
    <source>
        <dbReference type="SAM" id="MobiDB-lite"/>
    </source>
</evidence>
<dbReference type="HAMAP" id="MF_03100">
    <property type="entry name" value="Endonuc_su_Slx1"/>
    <property type="match status" value="1"/>
</dbReference>
<evidence type="ECO:0000256" key="6">
    <source>
        <dbReference type="ARBA" id="ARBA00022801"/>
    </source>
</evidence>
<dbReference type="SUPFAM" id="SSF57850">
    <property type="entry name" value="RING/U-box"/>
    <property type="match status" value="1"/>
</dbReference>
<evidence type="ECO:0000256" key="3">
    <source>
        <dbReference type="ARBA" id="ARBA00022759"/>
    </source>
</evidence>
<evidence type="ECO:0000259" key="13">
    <source>
        <dbReference type="PROSITE" id="PS50164"/>
    </source>
</evidence>
<keyword evidence="2" id="KW-0479">Metal-binding</keyword>
<comment type="function">
    <text evidence="11">Catalytic subunit of a heterodimeric structure-specific endonuclease that resolves DNA secondary structures generated during DNA repair and recombination. Has endonuclease activity towards branched DNA substrates, introducing single-strand cuts in duplex DNA close to junctions with ss-DNA.</text>
</comment>
<keyword evidence="3 11" id="KW-0255">Endonuclease</keyword>
<dbReference type="InterPro" id="IPR000305">
    <property type="entry name" value="GIY-YIG_endonuc"/>
</dbReference>
<keyword evidence="6 11" id="KW-0378">Hydrolase</keyword>
<evidence type="ECO:0000313" key="14">
    <source>
        <dbReference type="EMBL" id="TRY73514.1"/>
    </source>
</evidence>
<dbReference type="InterPro" id="IPR013083">
    <property type="entry name" value="Znf_RING/FYVE/PHD"/>
</dbReference>
<feature type="domain" description="GIY-YIG" evidence="13">
    <location>
        <begin position="19"/>
        <end position="104"/>
    </location>
</feature>
<dbReference type="CDD" id="cd10455">
    <property type="entry name" value="GIY-YIG_SLX1"/>
    <property type="match status" value="1"/>
</dbReference>
<keyword evidence="8 11" id="KW-0233">DNA recombination</keyword>
<dbReference type="GO" id="GO:0017108">
    <property type="term" value="F:5'-flap endonuclease activity"/>
    <property type="evidence" value="ECO:0007669"/>
    <property type="project" value="InterPro"/>
</dbReference>
<evidence type="ECO:0000256" key="10">
    <source>
        <dbReference type="ARBA" id="ARBA00023242"/>
    </source>
</evidence>
<evidence type="ECO:0000256" key="8">
    <source>
        <dbReference type="ARBA" id="ARBA00023172"/>
    </source>
</evidence>
<keyword evidence="1 11" id="KW-0540">Nuclease</keyword>
<keyword evidence="9 11" id="KW-0234">DNA repair</keyword>
<dbReference type="Proteomes" id="UP000318571">
    <property type="component" value="Chromosome 3"/>
</dbReference>
<dbReference type="FunFam" id="3.40.1440.10:FF:000008">
    <property type="entry name" value="Structure-specific endonuclease subunit SLX1 homolog"/>
    <property type="match status" value="1"/>
</dbReference>
<evidence type="ECO:0000256" key="4">
    <source>
        <dbReference type="ARBA" id="ARBA00022763"/>
    </source>
</evidence>
<evidence type="ECO:0000313" key="15">
    <source>
        <dbReference type="Proteomes" id="UP000318571"/>
    </source>
</evidence>
<comment type="caution">
    <text evidence="14">The sequence shown here is derived from an EMBL/GenBank/DDBJ whole genome shotgun (WGS) entry which is preliminary data.</text>
</comment>
<keyword evidence="10 11" id="KW-0539">Nucleus</keyword>
<evidence type="ECO:0000256" key="1">
    <source>
        <dbReference type="ARBA" id="ARBA00022722"/>
    </source>
</evidence>
<evidence type="ECO:0000256" key="11">
    <source>
        <dbReference type="HAMAP-Rule" id="MF_03100"/>
    </source>
</evidence>
<dbReference type="GO" id="GO:0033557">
    <property type="term" value="C:Slx1-Slx4 complex"/>
    <property type="evidence" value="ECO:0007669"/>
    <property type="project" value="UniProtKB-UniRule"/>
</dbReference>
<accession>A0A553P756</accession>
<dbReference type="EMBL" id="VCGU01000007">
    <property type="protein sequence ID" value="TRY73514.1"/>
    <property type="molecule type" value="Genomic_DNA"/>
</dbReference>